<keyword evidence="3" id="KW-1185">Reference proteome</keyword>
<evidence type="ECO:0000256" key="1">
    <source>
        <dbReference type="SAM" id="Phobius"/>
    </source>
</evidence>
<evidence type="ECO:0000313" key="2">
    <source>
        <dbReference type="EMBL" id="MPC38581.1"/>
    </source>
</evidence>
<dbReference type="Proteomes" id="UP000324222">
    <property type="component" value="Unassembled WGS sequence"/>
</dbReference>
<keyword evidence="1" id="KW-0812">Transmembrane</keyword>
<dbReference type="AlphaFoldDB" id="A0A5B7EV50"/>
<keyword evidence="1" id="KW-0472">Membrane</keyword>
<comment type="caution">
    <text evidence="2">The sequence shown here is derived from an EMBL/GenBank/DDBJ whole genome shotgun (WGS) entry which is preliminary data.</text>
</comment>
<sequence length="85" mass="9407">MEAAVACGRHRSQRSFALPQYHKQKSIRPISKSSHLFATIMSAIVIMKLVSHFAVVRIISFSSLHLKQGAGGKGRQHMPRAVRVA</sequence>
<reference evidence="2 3" key="1">
    <citation type="submission" date="2019-05" db="EMBL/GenBank/DDBJ databases">
        <title>Another draft genome of Portunus trituberculatus and its Hox gene families provides insights of decapod evolution.</title>
        <authorList>
            <person name="Jeong J.-H."/>
            <person name="Song I."/>
            <person name="Kim S."/>
            <person name="Choi T."/>
            <person name="Kim D."/>
            <person name="Ryu S."/>
            <person name="Kim W."/>
        </authorList>
    </citation>
    <scope>NUCLEOTIDE SEQUENCE [LARGE SCALE GENOMIC DNA]</scope>
    <source>
        <tissue evidence="2">Muscle</tissue>
    </source>
</reference>
<feature type="transmembrane region" description="Helical" evidence="1">
    <location>
        <begin position="36"/>
        <end position="59"/>
    </location>
</feature>
<evidence type="ECO:0000313" key="3">
    <source>
        <dbReference type="Proteomes" id="UP000324222"/>
    </source>
</evidence>
<keyword evidence="1" id="KW-1133">Transmembrane helix</keyword>
<name>A0A5B7EV50_PORTR</name>
<organism evidence="2 3">
    <name type="scientific">Portunus trituberculatus</name>
    <name type="common">Swimming crab</name>
    <name type="synonym">Neptunus trituberculatus</name>
    <dbReference type="NCBI Taxonomy" id="210409"/>
    <lineage>
        <taxon>Eukaryota</taxon>
        <taxon>Metazoa</taxon>
        <taxon>Ecdysozoa</taxon>
        <taxon>Arthropoda</taxon>
        <taxon>Crustacea</taxon>
        <taxon>Multicrustacea</taxon>
        <taxon>Malacostraca</taxon>
        <taxon>Eumalacostraca</taxon>
        <taxon>Eucarida</taxon>
        <taxon>Decapoda</taxon>
        <taxon>Pleocyemata</taxon>
        <taxon>Brachyura</taxon>
        <taxon>Eubrachyura</taxon>
        <taxon>Portunoidea</taxon>
        <taxon>Portunidae</taxon>
        <taxon>Portuninae</taxon>
        <taxon>Portunus</taxon>
    </lineage>
</organism>
<protein>
    <submittedName>
        <fullName evidence="2">Uncharacterized protein</fullName>
    </submittedName>
</protein>
<accession>A0A5B7EV50</accession>
<proteinExistence type="predicted"/>
<dbReference type="EMBL" id="VSRR010004108">
    <property type="protein sequence ID" value="MPC38581.1"/>
    <property type="molecule type" value="Genomic_DNA"/>
</dbReference>
<gene>
    <name evidence="2" type="ORF">E2C01_032092</name>
</gene>